<feature type="transmembrane region" description="Helical" evidence="1">
    <location>
        <begin position="72"/>
        <end position="92"/>
    </location>
</feature>
<feature type="transmembrane region" description="Helical" evidence="1">
    <location>
        <begin position="12"/>
        <end position="34"/>
    </location>
</feature>
<gene>
    <name evidence="2" type="ORF">ACFQ4O_10625</name>
</gene>
<evidence type="ECO:0000313" key="3">
    <source>
        <dbReference type="Proteomes" id="UP001597171"/>
    </source>
</evidence>
<dbReference type="EMBL" id="JBHTMX010000088">
    <property type="protein sequence ID" value="MFD1332453.1"/>
    <property type="molecule type" value="Genomic_DNA"/>
</dbReference>
<evidence type="ECO:0000313" key="2">
    <source>
        <dbReference type="EMBL" id="MFD1332453.1"/>
    </source>
</evidence>
<keyword evidence="1" id="KW-0472">Membrane</keyword>
<sequence>MPALDKPTPTLSILLMIVVGLVIGVCAAAIFEGLGLGGRGVALISGGLAVLAASVIRFKLMSRLLGDHAGESTMVGTLVIYGVISTIAGGLAGHDLYSFLDARMPIILGAIAGLLSVSVMSIAMVTLHENRRTAAL</sequence>
<feature type="transmembrane region" description="Helical" evidence="1">
    <location>
        <begin position="104"/>
        <end position="127"/>
    </location>
</feature>
<dbReference type="RefSeq" id="WP_378775668.1">
    <property type="nucleotide sequence ID" value="NZ_JBHTMX010000088.1"/>
</dbReference>
<keyword evidence="3" id="KW-1185">Reference proteome</keyword>
<feature type="transmembrane region" description="Helical" evidence="1">
    <location>
        <begin position="40"/>
        <end position="60"/>
    </location>
</feature>
<reference evidence="3" key="1">
    <citation type="journal article" date="2019" name="Int. J. Syst. Evol. Microbiol.">
        <title>The Global Catalogue of Microorganisms (GCM) 10K type strain sequencing project: providing services to taxonomists for standard genome sequencing and annotation.</title>
        <authorList>
            <consortium name="The Broad Institute Genomics Platform"/>
            <consortium name="The Broad Institute Genome Sequencing Center for Infectious Disease"/>
            <person name="Wu L."/>
            <person name="Ma J."/>
        </authorList>
    </citation>
    <scope>NUCLEOTIDE SEQUENCE [LARGE SCALE GENOMIC DNA]</scope>
    <source>
        <strain evidence="3">CCUG 61696</strain>
    </source>
</reference>
<evidence type="ECO:0000256" key="1">
    <source>
        <dbReference type="SAM" id="Phobius"/>
    </source>
</evidence>
<accession>A0ABW3Z855</accession>
<proteinExistence type="predicted"/>
<keyword evidence="1" id="KW-1133">Transmembrane helix</keyword>
<name>A0ABW3Z855_9HYPH</name>
<keyword evidence="1" id="KW-0812">Transmembrane</keyword>
<comment type="caution">
    <text evidence="2">The sequence shown here is derived from an EMBL/GenBank/DDBJ whole genome shotgun (WGS) entry which is preliminary data.</text>
</comment>
<evidence type="ECO:0008006" key="4">
    <source>
        <dbReference type="Google" id="ProtNLM"/>
    </source>
</evidence>
<dbReference type="Proteomes" id="UP001597171">
    <property type="component" value="Unassembled WGS sequence"/>
</dbReference>
<protein>
    <recommendedName>
        <fullName evidence="4">MotA/TolQ/ExbB proton channel domain-containing protein</fullName>
    </recommendedName>
</protein>
<organism evidence="2 3">
    <name type="scientific">Methylopila musalis</name>
    <dbReference type="NCBI Taxonomy" id="1134781"/>
    <lineage>
        <taxon>Bacteria</taxon>
        <taxon>Pseudomonadati</taxon>
        <taxon>Pseudomonadota</taxon>
        <taxon>Alphaproteobacteria</taxon>
        <taxon>Hyphomicrobiales</taxon>
        <taxon>Methylopilaceae</taxon>
        <taxon>Methylopila</taxon>
    </lineage>
</organism>